<dbReference type="InterPro" id="IPR008915">
    <property type="entry name" value="Peptidase_M50"/>
</dbReference>
<dbReference type="AlphaFoldDB" id="A0A7C6EIC0"/>
<evidence type="ECO:0000256" key="11">
    <source>
        <dbReference type="ARBA" id="ARBA00023049"/>
    </source>
</evidence>
<dbReference type="EMBL" id="DTHJ01000106">
    <property type="protein sequence ID" value="HHS62962.1"/>
    <property type="molecule type" value="Genomic_DNA"/>
</dbReference>
<comment type="similarity">
    <text evidence="3">Belongs to the peptidase M50B family.</text>
</comment>
<keyword evidence="12 13" id="KW-0472">Membrane</keyword>
<keyword evidence="5 15" id="KW-0645">Protease</keyword>
<evidence type="ECO:0000256" key="8">
    <source>
        <dbReference type="ARBA" id="ARBA00022801"/>
    </source>
</evidence>
<comment type="cofactor">
    <cofactor evidence="1">
        <name>Zn(2+)</name>
        <dbReference type="ChEBI" id="CHEBI:29105"/>
    </cofactor>
</comment>
<protein>
    <submittedName>
        <fullName evidence="15">Site-2 protease family protein</fullName>
    </submittedName>
</protein>
<keyword evidence="11" id="KW-0482">Metalloprotease</keyword>
<feature type="domain" description="Peptidase M50" evidence="14">
    <location>
        <begin position="125"/>
        <end position="166"/>
    </location>
</feature>
<reference evidence="15" key="1">
    <citation type="journal article" date="2020" name="mSystems">
        <title>Genome- and Community-Level Interaction Insights into Carbon Utilization and Element Cycling Functions of Hydrothermarchaeota in Hydrothermal Sediment.</title>
        <authorList>
            <person name="Zhou Z."/>
            <person name="Liu Y."/>
            <person name="Xu W."/>
            <person name="Pan J."/>
            <person name="Luo Z.H."/>
            <person name="Li M."/>
        </authorList>
    </citation>
    <scope>NUCLEOTIDE SEQUENCE [LARGE SCALE GENOMIC DNA]</scope>
    <source>
        <strain evidence="15">SpSt-783</strain>
    </source>
</reference>
<evidence type="ECO:0000256" key="3">
    <source>
        <dbReference type="ARBA" id="ARBA00007931"/>
    </source>
</evidence>
<evidence type="ECO:0000256" key="9">
    <source>
        <dbReference type="ARBA" id="ARBA00022833"/>
    </source>
</evidence>
<feature type="transmembrane region" description="Helical" evidence="13">
    <location>
        <begin position="130"/>
        <end position="156"/>
    </location>
</feature>
<evidence type="ECO:0000313" key="15">
    <source>
        <dbReference type="EMBL" id="HHS62962.1"/>
    </source>
</evidence>
<keyword evidence="7" id="KW-0479">Metal-binding</keyword>
<dbReference type="Pfam" id="PF02163">
    <property type="entry name" value="Peptidase_M50"/>
    <property type="match status" value="1"/>
</dbReference>
<keyword evidence="9" id="KW-0862">Zinc</keyword>
<keyword evidence="10 13" id="KW-1133">Transmembrane helix</keyword>
<organism evidence="15">
    <name type="scientific">candidate division WOR-3 bacterium</name>
    <dbReference type="NCBI Taxonomy" id="2052148"/>
    <lineage>
        <taxon>Bacteria</taxon>
        <taxon>Bacteria division WOR-3</taxon>
    </lineage>
</organism>
<feature type="transmembrane region" description="Helical" evidence="13">
    <location>
        <begin position="168"/>
        <end position="187"/>
    </location>
</feature>
<evidence type="ECO:0000256" key="2">
    <source>
        <dbReference type="ARBA" id="ARBA00004651"/>
    </source>
</evidence>
<comment type="caution">
    <text evidence="15">The sequence shown here is derived from an EMBL/GenBank/DDBJ whole genome shotgun (WGS) entry which is preliminary data.</text>
</comment>
<evidence type="ECO:0000256" key="1">
    <source>
        <dbReference type="ARBA" id="ARBA00001947"/>
    </source>
</evidence>
<keyword evidence="4" id="KW-1003">Cell membrane</keyword>
<name>A0A7C6EIC0_UNCW3</name>
<evidence type="ECO:0000256" key="10">
    <source>
        <dbReference type="ARBA" id="ARBA00022989"/>
    </source>
</evidence>
<evidence type="ECO:0000256" key="5">
    <source>
        <dbReference type="ARBA" id="ARBA00022670"/>
    </source>
</evidence>
<accession>A0A7C6EIC0</accession>
<dbReference type="InterPro" id="IPR052348">
    <property type="entry name" value="Metallopeptidase_M50B"/>
</dbReference>
<dbReference type="InterPro" id="IPR044537">
    <property type="entry name" value="Rip2-like"/>
</dbReference>
<dbReference type="GO" id="GO:0005886">
    <property type="term" value="C:plasma membrane"/>
    <property type="evidence" value="ECO:0007669"/>
    <property type="project" value="UniProtKB-SubCell"/>
</dbReference>
<dbReference type="GO" id="GO:0006508">
    <property type="term" value="P:proteolysis"/>
    <property type="evidence" value="ECO:0007669"/>
    <property type="project" value="UniProtKB-KW"/>
</dbReference>
<feature type="transmembrane region" description="Helical" evidence="13">
    <location>
        <begin position="87"/>
        <end position="110"/>
    </location>
</feature>
<keyword evidence="8" id="KW-0378">Hydrolase</keyword>
<evidence type="ECO:0000256" key="12">
    <source>
        <dbReference type="ARBA" id="ARBA00023136"/>
    </source>
</evidence>
<dbReference type="PANTHER" id="PTHR35864:SF1">
    <property type="entry name" value="ZINC METALLOPROTEASE YWHC-RELATED"/>
    <property type="match status" value="1"/>
</dbReference>
<feature type="transmembrane region" description="Helical" evidence="13">
    <location>
        <begin position="51"/>
        <end position="67"/>
    </location>
</feature>
<evidence type="ECO:0000259" key="14">
    <source>
        <dbReference type="Pfam" id="PF02163"/>
    </source>
</evidence>
<dbReference type="CDD" id="cd06158">
    <property type="entry name" value="S2P-M50_like_1"/>
    <property type="match status" value="1"/>
</dbReference>
<evidence type="ECO:0000256" key="6">
    <source>
        <dbReference type="ARBA" id="ARBA00022692"/>
    </source>
</evidence>
<dbReference type="GO" id="GO:0008237">
    <property type="term" value="F:metallopeptidase activity"/>
    <property type="evidence" value="ECO:0007669"/>
    <property type="project" value="UniProtKB-KW"/>
</dbReference>
<sequence length="213" mass="23966">MADRFLELLLSLPPLLLALTVHEYFHGFVAYRMGDPTAKFAGRLTFNPLKHIDPIGFIAFLLFRFGWAKPVPVNPYNFYDYKKGMVLTSIAGPGSNLGLAFISGMIIRIAGTSLATPPLLPLAIMLKLSLFYNLILCAFNLIPIPPLDGSNVLFYLLPDRYAHIRYQLERYGFIILVGLILIDNLGIPLLWGWIGPFVLFFSKLFAGFSNFYI</sequence>
<proteinExistence type="inferred from homology"/>
<keyword evidence="6 13" id="KW-0812">Transmembrane</keyword>
<evidence type="ECO:0000256" key="7">
    <source>
        <dbReference type="ARBA" id="ARBA00022723"/>
    </source>
</evidence>
<evidence type="ECO:0000256" key="13">
    <source>
        <dbReference type="SAM" id="Phobius"/>
    </source>
</evidence>
<comment type="subcellular location">
    <subcellularLocation>
        <location evidence="2">Cell membrane</location>
        <topology evidence="2">Multi-pass membrane protein</topology>
    </subcellularLocation>
</comment>
<evidence type="ECO:0000256" key="4">
    <source>
        <dbReference type="ARBA" id="ARBA00022475"/>
    </source>
</evidence>
<dbReference type="PANTHER" id="PTHR35864">
    <property type="entry name" value="ZINC METALLOPROTEASE MJ0611-RELATED"/>
    <property type="match status" value="1"/>
</dbReference>
<gene>
    <name evidence="15" type="ORF">ENV70_05055</name>
</gene>
<dbReference type="GO" id="GO:0046872">
    <property type="term" value="F:metal ion binding"/>
    <property type="evidence" value="ECO:0007669"/>
    <property type="project" value="UniProtKB-KW"/>
</dbReference>